<dbReference type="EMBL" id="CP075869">
    <property type="protein sequence ID" value="QYT04040.1"/>
    <property type="molecule type" value="Genomic_DNA"/>
</dbReference>
<dbReference type="SUPFAM" id="SSF48208">
    <property type="entry name" value="Six-hairpin glycosidases"/>
    <property type="match status" value="1"/>
</dbReference>
<dbReference type="SUPFAM" id="SSF49785">
    <property type="entry name" value="Galactose-binding domain-like"/>
    <property type="match status" value="1"/>
</dbReference>
<feature type="domain" description="F5/8 type C" evidence="1">
    <location>
        <begin position="543"/>
        <end position="699"/>
    </location>
</feature>
<proteinExistence type="predicted"/>
<dbReference type="Pfam" id="PF14200">
    <property type="entry name" value="RicinB_lectin_2"/>
    <property type="match status" value="2"/>
</dbReference>
<evidence type="ECO:0000313" key="3">
    <source>
        <dbReference type="Proteomes" id="UP000826661"/>
    </source>
</evidence>
<dbReference type="Pfam" id="PF22422">
    <property type="entry name" value="MGH1-like_GH"/>
    <property type="match status" value="1"/>
</dbReference>
<dbReference type="InterPro" id="IPR000772">
    <property type="entry name" value="Ricin_B_lectin"/>
</dbReference>
<dbReference type="Gene3D" id="2.80.10.50">
    <property type="match status" value="1"/>
</dbReference>
<dbReference type="InterPro" id="IPR005194">
    <property type="entry name" value="Glyco_hydro_65_C"/>
</dbReference>
<dbReference type="InterPro" id="IPR054491">
    <property type="entry name" value="MGH1-like_GH"/>
</dbReference>
<dbReference type="Gene3D" id="2.60.120.260">
    <property type="entry name" value="Galactose-binding domain-like"/>
    <property type="match status" value="1"/>
</dbReference>
<reference evidence="2 3" key="1">
    <citation type="journal article" date="2021" name="BMC Genomics">
        <title>Telomere-to-telomere genome assembly of asparaginase-producing Trichoderma simmonsii.</title>
        <authorList>
            <person name="Chung D."/>
            <person name="Kwon Y.M."/>
            <person name="Yang Y."/>
        </authorList>
    </citation>
    <scope>NUCLEOTIDE SEQUENCE [LARGE SCALE GENOMIC DNA]</scope>
    <source>
        <strain evidence="2 3">GH-Sj1</strain>
    </source>
</reference>
<dbReference type="GO" id="GO:0003824">
    <property type="term" value="F:catalytic activity"/>
    <property type="evidence" value="ECO:0007669"/>
    <property type="project" value="UniProtKB-ARBA"/>
</dbReference>
<accession>A0A8G0PLV9</accession>
<gene>
    <name evidence="2" type="ORF">H0G86_010975</name>
</gene>
<sequence>MPSLECSKLPTTSLKASSFSSKMKAFSVSVFGAAAIVLSGRSVATNFLNHSQLLSGFEDPNWFEQNIPFLDVPNSQIQAVYYYRWQTYKEHLTYTGAQYGYLLSEFLTPVSYGAPYGGVVAAAGHHIIEGRWLRDQRYVKDNINYWLAGPGTFPKPQTDTYNLDTSDWAHEYSFWVATAVWRHYLVTGDQDFAIGQLDNLVKQYRGWDNHFNQSLGLYWQVPVWDASECTAASYQTSDPYHGGAGYRPTINGYQYGDARAIASLATLKGDTALASEYTSRASALQTAMQNTLWDSSRQFFMHRQRDNNPSGALLTTREIMGYFPWMFDMPQASGIAAFSQLKDSQGFAATYGPTTTERRSQWYMYQGANCLQWDGPSWPYATAQVLTAVENVLHDYPTQSYITSTDYYNLLVGYAATQYKNGIPYVAEAHDPDANQWMYDTYNHSEDYNHSTFIDNVIAGLLGLRGQSNDTLTVDPLVPSSWDYFALENVEYHGHQVTVIWDSSGSRYNQGSGLRVFVDGTLAGTRSTIGLLTVNVGSAVIQTINSQVNIAANTQKFSSGSTPFASYTSQYDDVWRAVDGIVFRNAVPQNSRWTSYQSPNAQDYFGVDLRRSQAVSNVRLYFYTDGGGVKLPSSYDLQYLSGSTWITVPGQQRSTASSASNTLTQITFPTITTSQLRVTAPNPGGGSGWGLSEFEVWTAAVFQIQNLNSGKLMGVQNASKTNGSYIQQYEDNGTRDHLWQFVKAPGGWYKIQNLNSGLLLAVEGQSTSNSARLQQLQDDGTDNQLWRVQSNSDGLYLIKNKNSGLVVGVDGESTANSANVVQFQDNGTNDHLWSLLAAVPDS</sequence>
<protein>
    <submittedName>
        <fullName evidence="2">Carbohydrate-binding module family 13 protein</fullName>
    </submittedName>
</protein>
<dbReference type="Pfam" id="PF03633">
    <property type="entry name" value="Glyco_hydro_65C"/>
    <property type="match status" value="1"/>
</dbReference>
<keyword evidence="3" id="KW-1185">Reference proteome</keyword>
<dbReference type="InterPro" id="IPR000421">
    <property type="entry name" value="FA58C"/>
</dbReference>
<organism evidence="2 3">
    <name type="scientific">Trichoderma simmonsii</name>
    <dbReference type="NCBI Taxonomy" id="1491479"/>
    <lineage>
        <taxon>Eukaryota</taxon>
        <taxon>Fungi</taxon>
        <taxon>Dikarya</taxon>
        <taxon>Ascomycota</taxon>
        <taxon>Pezizomycotina</taxon>
        <taxon>Sordariomycetes</taxon>
        <taxon>Hypocreomycetidae</taxon>
        <taxon>Hypocreales</taxon>
        <taxon>Hypocreaceae</taxon>
        <taxon>Trichoderma</taxon>
    </lineage>
</organism>
<dbReference type="Pfam" id="PF00754">
    <property type="entry name" value="F5_F8_type_C"/>
    <property type="match status" value="1"/>
</dbReference>
<dbReference type="InterPro" id="IPR035992">
    <property type="entry name" value="Ricin_B-like_lectins"/>
</dbReference>
<evidence type="ECO:0000313" key="2">
    <source>
        <dbReference type="EMBL" id="QYT04040.1"/>
    </source>
</evidence>
<evidence type="ECO:0000259" key="1">
    <source>
        <dbReference type="PROSITE" id="PS50022"/>
    </source>
</evidence>
<dbReference type="SUPFAM" id="SSF50370">
    <property type="entry name" value="Ricin B-like lectins"/>
    <property type="match status" value="1"/>
</dbReference>
<dbReference type="Proteomes" id="UP000826661">
    <property type="component" value="Chromosome VI"/>
</dbReference>
<dbReference type="PROSITE" id="PS50022">
    <property type="entry name" value="FA58C_3"/>
    <property type="match status" value="1"/>
</dbReference>
<dbReference type="InterPro" id="IPR008979">
    <property type="entry name" value="Galactose-bd-like_sf"/>
</dbReference>
<dbReference type="AlphaFoldDB" id="A0A8G0PLV9"/>
<dbReference type="GO" id="GO:0005975">
    <property type="term" value="P:carbohydrate metabolic process"/>
    <property type="evidence" value="ECO:0007669"/>
    <property type="project" value="InterPro"/>
</dbReference>
<dbReference type="CDD" id="cd00161">
    <property type="entry name" value="beta-trefoil_Ricin-like"/>
    <property type="match status" value="1"/>
</dbReference>
<dbReference type="PROSITE" id="PS50231">
    <property type="entry name" value="RICIN_B_LECTIN"/>
    <property type="match status" value="1"/>
</dbReference>
<dbReference type="InterPro" id="IPR008928">
    <property type="entry name" value="6-hairpin_glycosidase_sf"/>
</dbReference>
<dbReference type="Gene3D" id="1.50.10.10">
    <property type="match status" value="1"/>
</dbReference>
<name>A0A8G0PLV9_9HYPO</name>
<dbReference type="InterPro" id="IPR012341">
    <property type="entry name" value="6hp_glycosidase-like_sf"/>
</dbReference>